<dbReference type="Gene3D" id="2.130.10.10">
    <property type="entry name" value="YVTN repeat-like/Quinoprotein amine dehydrogenase"/>
    <property type="match status" value="1"/>
</dbReference>
<gene>
    <name evidence="3" type="primary">RAV1</name>
    <name evidence="3" type="ORF">C6P40_004419</name>
</gene>
<reference evidence="3" key="1">
    <citation type="submission" date="2020-11" db="EMBL/GenBank/DDBJ databases">
        <title>Kefir isolates.</title>
        <authorList>
            <person name="Marcisauskas S."/>
            <person name="Kim Y."/>
            <person name="Blasche S."/>
        </authorList>
    </citation>
    <scope>NUCLEOTIDE SEQUENCE</scope>
    <source>
        <strain evidence="3">Olga-1</strain>
    </source>
</reference>
<keyword evidence="4" id="KW-1185">Reference proteome</keyword>
<dbReference type="GO" id="GO:0043291">
    <property type="term" value="C:RAVE complex"/>
    <property type="evidence" value="ECO:0007669"/>
    <property type="project" value="TreeGrafter"/>
</dbReference>
<dbReference type="SUPFAM" id="SSF82171">
    <property type="entry name" value="DPP6 N-terminal domain-like"/>
    <property type="match status" value="1"/>
</dbReference>
<dbReference type="InterPro" id="IPR015943">
    <property type="entry name" value="WD40/YVTN_repeat-like_dom_sf"/>
</dbReference>
<feature type="domain" description="RAVE complex protein Rav1 C-terminal" evidence="2">
    <location>
        <begin position="732"/>
        <end position="1372"/>
    </location>
</feature>
<evidence type="ECO:0000259" key="2">
    <source>
        <dbReference type="Pfam" id="PF12234"/>
    </source>
</evidence>
<organism evidence="3 4">
    <name type="scientific">Pichia californica</name>
    <dbReference type="NCBI Taxonomy" id="460514"/>
    <lineage>
        <taxon>Eukaryota</taxon>
        <taxon>Fungi</taxon>
        <taxon>Dikarya</taxon>
        <taxon>Ascomycota</taxon>
        <taxon>Saccharomycotina</taxon>
        <taxon>Pichiomycetes</taxon>
        <taxon>Pichiales</taxon>
        <taxon>Pichiaceae</taxon>
        <taxon>Pichia</taxon>
    </lineage>
</organism>
<protein>
    <submittedName>
        <fullName evidence="3">Regulator of (H+)-ATPase in vacuolar membrane</fullName>
    </submittedName>
</protein>
<dbReference type="Proteomes" id="UP000697127">
    <property type="component" value="Unassembled WGS sequence"/>
</dbReference>
<dbReference type="GO" id="GO:0007035">
    <property type="term" value="P:vacuolar acidification"/>
    <property type="evidence" value="ECO:0007669"/>
    <property type="project" value="TreeGrafter"/>
</dbReference>
<evidence type="ECO:0000313" key="3">
    <source>
        <dbReference type="EMBL" id="KAG0691168.1"/>
    </source>
</evidence>
<proteinExistence type="predicted"/>
<evidence type="ECO:0000313" key="4">
    <source>
        <dbReference type="Proteomes" id="UP000697127"/>
    </source>
</evidence>
<feature type="region of interest" description="Disordered" evidence="1">
    <location>
        <begin position="1516"/>
        <end position="1553"/>
    </location>
</feature>
<dbReference type="Pfam" id="PF12234">
    <property type="entry name" value="Rav1p_C"/>
    <property type="match status" value="1"/>
</dbReference>
<evidence type="ECO:0000256" key="1">
    <source>
        <dbReference type="SAM" id="MobiDB-lite"/>
    </source>
</evidence>
<comment type="caution">
    <text evidence="3">The sequence shown here is derived from an EMBL/GenBank/DDBJ whole genome shotgun (WGS) entry which is preliminary data.</text>
</comment>
<feature type="compositionally biased region" description="Basic and acidic residues" evidence="1">
    <location>
        <begin position="1523"/>
        <end position="1534"/>
    </location>
</feature>
<dbReference type="InterPro" id="IPR052208">
    <property type="entry name" value="DmX-like/RAVE_component"/>
</dbReference>
<feature type="region of interest" description="Disordered" evidence="1">
    <location>
        <begin position="1455"/>
        <end position="1495"/>
    </location>
</feature>
<sequence length="1553" mass="176303">MSLGFLPGQPNGTPNSCSFVNWNTIQILAYTSGNNIVILTKNSTHLQTIYLPEDSYVIDINKINGKIAVAIKNQVYVYTPEISNYYNFIFHGRKNLDELKIEWILEHIITNENDKSDINCLSWSDYSEVSDMELDSEFLDLPPEFNSKTLCELVTGSNNSLTMHQLSYQNENTTKVMKCNLVWYKNQPNPIYKVKFSPNATCIASIGKYDKNVKLWHRVGFTSAFCDFELHYLLHDFYVTDIIWKNHLNNANSNESLSISATSSTSNLLKPANSIIKNDQHVLSDNSSIFPSLSVENQHNVLYTITSNSLLRVYSTYKLDKGFEIYNSGSLDLFASESYKRDQGIIKSVAFIDNPYLEMGLQKALTDLATENNSVKLDDSTRQENKLLDYVKSKCELCMIIGSDGKVKLYGFGNLCNPLPTNMTIFQIDKIKQNGQTYNADISLGKYSLPSMSNAIILKSIQIDHYSDNLALTLVIHDTFKNNIREVGFTFDELVQFEKSRLLKDETKKYPIKSRLIGSLQEKFTGHNKSVRKLIRSSDGSSLLSVTRFNENYLWSLIYLNDGRPTLTKKSIIITPTPVIDAVISKSGAYVFAFVHNKLIAYDCIHSDNSSGSYSNEIASLDVKYEESPICVFLLPEASKTTFHIIAIFKNGVCKAYEFKIVNNNNNNKINYSLSDCLIENFIAQMDDVHIISAINPVGWKKYIDKPGRDVLATVSSSGLVRIYYISYDEKDDKNHKLTWHLKDSFRTGIKNVSFVSGSSINKMAIVDETKSKLSIWDMKVGVMDYNEEFNGEIVKDLDWTSTVYGQGILAVGFKSHSLLYTQLRYDYTNINLSFAKIKKIDISDQTTHEIGDSVWMKDGLLVLGAGNQFYLSDKKLDDKDIITSKAIGTLEIVSNDIFHLCSALNGPLPLYHPQFIIQLLFSGRHDLIKEILSKLCLALREIDLGKRKDNNFDLEISISKIMSLEEGSGTDKTKTYNNLNESDLAERIEFAEQDYDILIEKLQKLRLPFLSGHQQITLSHTVTIMKDVLFKYIKVLDFNGLKFYLTMKLFMVNMGKEIGKNANNSIRMRDMTFALHSDNKDLLYDIVNEQAGNKIDWLNAKRYLLPFWLESIKLKEVLERIAANEFIKFQNENHGKKDPSSCSIFYLTLKKKHVLLGLWKNSIGNSERDKMVKFLSHDFTEKRWKSAALKNAFVLLGKHRYADAATFFLLADSPVDAVNVIMKQMNDIPLAVTVARCYEGIDNGPSMKSIIERKILSDAVKDNDRWQLSWVFWILGDKSHAAQSLIKPLIHVKDDITKLLHNFKWPSIDSIVRTGNTEDPVLLVMYDSLRNRNIAYYMGIASINPQHEFSFVIKAATMYSMMGCDWLALYLVRKWKFSTPDSPDVTTTAPVVEEMPQRKRPGDILAKFMSEKPPTSNSSTSVPSLLDSFNNSSSNGKFNNLLDLYNTQPPQKSVLESYSTQPTKSLLDSYSGPQTQHNVFDSYDSQPPQKGSVNTKVSNLLDSFAMETPVSQIKKNSLLDDYMDKEKSPDLKQKSPGKKKTAPPANMLDAWA</sequence>
<accession>A0A9P6WRF0</accession>
<dbReference type="InterPro" id="IPR022033">
    <property type="entry name" value="Rav1p_C"/>
</dbReference>
<dbReference type="PANTHER" id="PTHR13950">
    <property type="entry name" value="RABCONNECTIN-RELATED"/>
    <property type="match status" value="1"/>
</dbReference>
<dbReference type="PANTHER" id="PTHR13950:SF9">
    <property type="entry name" value="RABCONNECTIN-3A"/>
    <property type="match status" value="1"/>
</dbReference>
<name>A0A9P6WRF0_9ASCO</name>
<dbReference type="EMBL" id="PUHW01000006">
    <property type="protein sequence ID" value="KAG0691168.1"/>
    <property type="molecule type" value="Genomic_DNA"/>
</dbReference>